<protein>
    <submittedName>
        <fullName evidence="1">Uncharacterized protein</fullName>
    </submittedName>
</protein>
<evidence type="ECO:0000313" key="2">
    <source>
        <dbReference type="Proteomes" id="UP000242915"/>
    </source>
</evidence>
<dbReference type="AlphaFoldDB" id="A0A239CHQ2"/>
<name>A0A239CHQ2_9PSED</name>
<organism evidence="1 2">
    <name type="scientific">Pseudomonas segetis</name>
    <dbReference type="NCBI Taxonomy" id="298908"/>
    <lineage>
        <taxon>Bacteria</taxon>
        <taxon>Pseudomonadati</taxon>
        <taxon>Pseudomonadota</taxon>
        <taxon>Gammaproteobacteria</taxon>
        <taxon>Pseudomonadales</taxon>
        <taxon>Pseudomonadaceae</taxon>
        <taxon>Pseudomonas</taxon>
    </lineage>
</organism>
<dbReference type="RefSeq" id="WP_176443157.1">
    <property type="nucleotide sequence ID" value="NZ_FZOG01000002.1"/>
</dbReference>
<proteinExistence type="predicted"/>
<evidence type="ECO:0000313" key="1">
    <source>
        <dbReference type="EMBL" id="SNS19640.1"/>
    </source>
</evidence>
<keyword evidence="2" id="KW-1185">Reference proteome</keyword>
<dbReference type="EMBL" id="FZOG01000002">
    <property type="protein sequence ID" value="SNS19640.1"/>
    <property type="molecule type" value="Genomic_DNA"/>
</dbReference>
<accession>A0A239CHQ2</accession>
<reference evidence="2" key="1">
    <citation type="submission" date="2017-06" db="EMBL/GenBank/DDBJ databases">
        <authorList>
            <person name="Varghese N."/>
            <person name="Submissions S."/>
        </authorList>
    </citation>
    <scope>NUCLEOTIDE SEQUENCE [LARGE SCALE GENOMIC DNA]</scope>
    <source>
        <strain evidence="2">CIP 108523</strain>
    </source>
</reference>
<dbReference type="Proteomes" id="UP000242915">
    <property type="component" value="Unassembled WGS sequence"/>
</dbReference>
<sequence length="52" mass="5546">MPNGISNMTNWLDMGPVTALVTQQLNTQTGQQSCSEVAEFLGYPCAPMPLCG</sequence>
<gene>
    <name evidence="1" type="ORF">SAMN05216255_1719</name>
</gene>